<comment type="caution">
    <text evidence="2">The sequence shown here is derived from an EMBL/GenBank/DDBJ whole genome shotgun (WGS) entry which is preliminary data.</text>
</comment>
<name>A0A368FQA3_ANCCA</name>
<keyword evidence="1" id="KW-0812">Transmembrane</keyword>
<dbReference type="AlphaFoldDB" id="A0A368FQA3"/>
<reference evidence="2 3" key="1">
    <citation type="submission" date="2014-10" db="EMBL/GenBank/DDBJ databases">
        <title>Draft genome of the hookworm Ancylostoma caninum.</title>
        <authorList>
            <person name="Mitreva M."/>
        </authorList>
    </citation>
    <scope>NUCLEOTIDE SEQUENCE [LARGE SCALE GENOMIC DNA]</scope>
    <source>
        <strain evidence="2 3">Baltimore</strain>
    </source>
</reference>
<dbReference type="EMBL" id="JOJR01000993">
    <property type="protein sequence ID" value="RCN32985.1"/>
    <property type="molecule type" value="Genomic_DNA"/>
</dbReference>
<feature type="transmembrane region" description="Helical" evidence="1">
    <location>
        <begin position="60"/>
        <end position="80"/>
    </location>
</feature>
<keyword evidence="3" id="KW-1185">Reference proteome</keyword>
<protein>
    <submittedName>
        <fullName evidence="2">Uncharacterized protein</fullName>
    </submittedName>
</protein>
<keyword evidence="1" id="KW-1133">Transmembrane helix</keyword>
<sequence length="90" mass="10440">MLEYVRDIRKTLASQWSPDFNLLHVLMELPMKVWSNAGFWRGQSAPAQQLYDVSPIINDILLVRFFISMLYSIPTACLLGRGYTFSHGFR</sequence>
<evidence type="ECO:0000313" key="3">
    <source>
        <dbReference type="Proteomes" id="UP000252519"/>
    </source>
</evidence>
<organism evidence="2 3">
    <name type="scientific">Ancylostoma caninum</name>
    <name type="common">Dog hookworm</name>
    <dbReference type="NCBI Taxonomy" id="29170"/>
    <lineage>
        <taxon>Eukaryota</taxon>
        <taxon>Metazoa</taxon>
        <taxon>Ecdysozoa</taxon>
        <taxon>Nematoda</taxon>
        <taxon>Chromadorea</taxon>
        <taxon>Rhabditida</taxon>
        <taxon>Rhabditina</taxon>
        <taxon>Rhabditomorpha</taxon>
        <taxon>Strongyloidea</taxon>
        <taxon>Ancylostomatidae</taxon>
        <taxon>Ancylostomatinae</taxon>
        <taxon>Ancylostoma</taxon>
    </lineage>
</organism>
<keyword evidence="1" id="KW-0472">Membrane</keyword>
<evidence type="ECO:0000313" key="2">
    <source>
        <dbReference type="EMBL" id="RCN32985.1"/>
    </source>
</evidence>
<accession>A0A368FQA3</accession>
<dbReference type="Proteomes" id="UP000252519">
    <property type="component" value="Unassembled WGS sequence"/>
</dbReference>
<gene>
    <name evidence="2" type="ORF">ANCCAN_21194</name>
</gene>
<evidence type="ECO:0000256" key="1">
    <source>
        <dbReference type="SAM" id="Phobius"/>
    </source>
</evidence>
<proteinExistence type="predicted"/>